<protein>
    <submittedName>
        <fullName evidence="2">Uncharacterized protein</fullName>
    </submittedName>
</protein>
<accession>A0A1I1IMP9</accession>
<feature type="signal peptide" evidence="1">
    <location>
        <begin position="1"/>
        <end position="20"/>
    </location>
</feature>
<name>A0A1I1IMP9_9BACT</name>
<keyword evidence="1" id="KW-0732">Signal</keyword>
<dbReference type="Proteomes" id="UP000198598">
    <property type="component" value="Unassembled WGS sequence"/>
</dbReference>
<evidence type="ECO:0000256" key="1">
    <source>
        <dbReference type="SAM" id="SignalP"/>
    </source>
</evidence>
<evidence type="ECO:0000313" key="3">
    <source>
        <dbReference type="Proteomes" id="UP000198598"/>
    </source>
</evidence>
<feature type="chain" id="PRO_5011503859" evidence="1">
    <location>
        <begin position="21"/>
        <end position="199"/>
    </location>
</feature>
<reference evidence="2 3" key="1">
    <citation type="submission" date="2016-10" db="EMBL/GenBank/DDBJ databases">
        <authorList>
            <person name="de Groot N.N."/>
        </authorList>
    </citation>
    <scope>NUCLEOTIDE SEQUENCE [LARGE SCALE GENOMIC DNA]</scope>
    <source>
        <strain evidence="2 3">DSM 26130</strain>
    </source>
</reference>
<dbReference type="AlphaFoldDB" id="A0A1I1IMP9"/>
<organism evidence="2 3">
    <name type="scientific">Spirosoma endophyticum</name>
    <dbReference type="NCBI Taxonomy" id="662367"/>
    <lineage>
        <taxon>Bacteria</taxon>
        <taxon>Pseudomonadati</taxon>
        <taxon>Bacteroidota</taxon>
        <taxon>Cytophagia</taxon>
        <taxon>Cytophagales</taxon>
        <taxon>Cytophagaceae</taxon>
        <taxon>Spirosoma</taxon>
    </lineage>
</organism>
<sequence>MKRLSIITATLFCITTVSWAQQKHHTHYPSTVYVPTTTEPTIDYKYHDGTAFLTNGSYLKGRFQYNGRKTFIYRASSQATRQRIGFSMIRRMALAGSDTLVMDRTDSTVFERFGNKLYRQLANGSTMVLDRVFAVDEDRGQIGQKLYVLDEASNMYKFTSLQKLNKWFHTFRERSGKQLPDVYLNQSEIVKAVAKLNDE</sequence>
<evidence type="ECO:0000313" key="2">
    <source>
        <dbReference type="EMBL" id="SFC37516.1"/>
    </source>
</evidence>
<dbReference type="OrthoDB" id="950318at2"/>
<keyword evidence="3" id="KW-1185">Reference proteome</keyword>
<gene>
    <name evidence="2" type="ORF">SAMN05216167_101979</name>
</gene>
<dbReference type="RefSeq" id="WP_093823407.1">
    <property type="nucleotide sequence ID" value="NZ_FOLQ01000001.1"/>
</dbReference>
<proteinExistence type="predicted"/>
<dbReference type="EMBL" id="FOLQ01000001">
    <property type="protein sequence ID" value="SFC37516.1"/>
    <property type="molecule type" value="Genomic_DNA"/>
</dbReference>